<dbReference type="GO" id="GO:0016020">
    <property type="term" value="C:membrane"/>
    <property type="evidence" value="ECO:0007669"/>
    <property type="project" value="InterPro"/>
</dbReference>
<evidence type="ECO:0000313" key="3">
    <source>
        <dbReference type="Proteomes" id="UP000033188"/>
    </source>
</evidence>
<dbReference type="AlphaFoldDB" id="A0A061D8U2"/>
<protein>
    <recommendedName>
        <fullName evidence="4">MerC domain-containing protein</fullName>
    </recommendedName>
</protein>
<keyword evidence="1" id="KW-1133">Transmembrane helix</keyword>
<evidence type="ECO:0000256" key="1">
    <source>
        <dbReference type="SAM" id="Phobius"/>
    </source>
</evidence>
<name>A0A061D8U2_BABBI</name>
<organism evidence="2 3">
    <name type="scientific">Babesia bigemina</name>
    <dbReference type="NCBI Taxonomy" id="5866"/>
    <lineage>
        <taxon>Eukaryota</taxon>
        <taxon>Sar</taxon>
        <taxon>Alveolata</taxon>
        <taxon>Apicomplexa</taxon>
        <taxon>Aconoidasida</taxon>
        <taxon>Piroplasmida</taxon>
        <taxon>Babesiidae</taxon>
        <taxon>Babesia</taxon>
    </lineage>
</organism>
<gene>
    <name evidence="2" type="ORF">BBBOND_0310340</name>
</gene>
<feature type="transmembrane region" description="Helical" evidence="1">
    <location>
        <begin position="29"/>
        <end position="55"/>
    </location>
</feature>
<dbReference type="VEuPathDB" id="PiroplasmaDB:BBBOND_0310340"/>
<evidence type="ECO:0000313" key="2">
    <source>
        <dbReference type="EMBL" id="CDR97131.1"/>
    </source>
</evidence>
<dbReference type="GeneID" id="24565672"/>
<keyword evidence="1" id="KW-0812">Transmembrane</keyword>
<evidence type="ECO:0008006" key="4">
    <source>
        <dbReference type="Google" id="ProtNLM"/>
    </source>
</evidence>
<dbReference type="EMBL" id="LK391709">
    <property type="protein sequence ID" value="CDR97131.1"/>
    <property type="molecule type" value="Genomic_DNA"/>
</dbReference>
<dbReference type="RefSeq" id="XP_012769317.1">
    <property type="nucleotide sequence ID" value="XM_012913863.1"/>
</dbReference>
<reference evidence="3" key="1">
    <citation type="journal article" date="2014" name="Nucleic Acids Res.">
        <title>The evolutionary dynamics of variant antigen genes in Babesia reveal a history of genomic innovation underlying host-parasite interaction.</title>
        <authorList>
            <person name="Jackson A.P."/>
            <person name="Otto T.D."/>
            <person name="Darby A."/>
            <person name="Ramaprasad A."/>
            <person name="Xia D."/>
            <person name="Echaide I.E."/>
            <person name="Farber M."/>
            <person name="Gahlot S."/>
            <person name="Gamble J."/>
            <person name="Gupta D."/>
            <person name="Gupta Y."/>
            <person name="Jackson L."/>
            <person name="Malandrin L."/>
            <person name="Malas T.B."/>
            <person name="Moussa E."/>
            <person name="Nair M."/>
            <person name="Reid A.J."/>
            <person name="Sanders M."/>
            <person name="Sharma J."/>
            <person name="Tracey A."/>
            <person name="Quail M.A."/>
            <person name="Weir W."/>
            <person name="Wastling J.M."/>
            <person name="Hall N."/>
            <person name="Willadsen P."/>
            <person name="Lingelbach K."/>
            <person name="Shiels B."/>
            <person name="Tait A."/>
            <person name="Berriman M."/>
            <person name="Allred D.R."/>
            <person name="Pain A."/>
        </authorList>
    </citation>
    <scope>NUCLEOTIDE SEQUENCE [LARGE SCALE GENOMIC DNA]</scope>
    <source>
        <strain evidence="3">Bond</strain>
    </source>
</reference>
<keyword evidence="1" id="KW-0472">Membrane</keyword>
<dbReference type="OrthoDB" id="366078at2759"/>
<dbReference type="KEGG" id="bbig:BBBOND_0310340"/>
<accession>A0A061D8U2</accession>
<proteinExistence type="predicted"/>
<sequence>MEASELDPWNLRVGSYGWMKLRLRRAGLFLLNYAALLCLIDCIVLPALITLFRLLDMFQNFHAYENVVHVVEIACVIPLGLLSVFVNYRKSKRRRYLAQGLCGIVLVVCGHQLVEGWYDTALSLTGCALLVSSNHFASRESGCHNCHHSHLPVVA</sequence>
<dbReference type="OMA" id="HAYENVV"/>
<dbReference type="Proteomes" id="UP000033188">
    <property type="component" value="Chromosome 3"/>
</dbReference>
<feature type="transmembrane region" description="Helical" evidence="1">
    <location>
        <begin position="67"/>
        <end position="88"/>
    </location>
</feature>
<keyword evidence="3" id="KW-1185">Reference proteome</keyword>
<dbReference type="GO" id="GO:0015097">
    <property type="term" value="F:mercury ion transmembrane transporter activity"/>
    <property type="evidence" value="ECO:0007669"/>
    <property type="project" value="InterPro"/>
</dbReference>
<dbReference type="InterPro" id="IPR004891">
    <property type="entry name" value="Mercury-R_MerC"/>
</dbReference>
<dbReference type="Pfam" id="PF03203">
    <property type="entry name" value="MerC"/>
    <property type="match status" value="1"/>
</dbReference>